<accession>A0A557QKE9</accession>
<sequence length="186" mass="20409">MRQSIDLPFGHVRILDSIAELCPDDRGQIIVCGSHGGLSAADYVQGNPPRMVFFNDAGVGKHNAGIAALAVIERVGVIAATVGHTTACIGEGMDTWRNGRLSHLNTLAQRAGFQSGDTVPDAIERSQTLPIYRLCRLDDNGKRFVMLRHLSYPQADSERIRLEALGHKQSYWIEAETDLSQAQQEQ</sequence>
<dbReference type="EMBL" id="VMNK01000015">
    <property type="protein sequence ID" value="TVO53385.1"/>
    <property type="molecule type" value="Genomic_DNA"/>
</dbReference>
<dbReference type="Proteomes" id="UP000319502">
    <property type="component" value="Unassembled WGS sequence"/>
</dbReference>
<organism evidence="1 2">
    <name type="scientific">Denitromonas halophila</name>
    <dbReference type="NCBI Taxonomy" id="1629404"/>
    <lineage>
        <taxon>Bacteria</taxon>
        <taxon>Pseudomonadati</taxon>
        <taxon>Pseudomonadota</taxon>
        <taxon>Betaproteobacteria</taxon>
        <taxon>Rhodocyclales</taxon>
        <taxon>Zoogloeaceae</taxon>
        <taxon>Denitromonas</taxon>
    </lineage>
</organism>
<dbReference type="RefSeq" id="WP_144310615.1">
    <property type="nucleotide sequence ID" value="NZ_VMNK01000015.1"/>
</dbReference>
<name>A0A557QKE9_9RHOO</name>
<dbReference type="OrthoDB" id="8895622at2"/>
<proteinExistence type="predicted"/>
<comment type="caution">
    <text evidence="1">The sequence shown here is derived from an EMBL/GenBank/DDBJ whole genome shotgun (WGS) entry which is preliminary data.</text>
</comment>
<dbReference type="AlphaFoldDB" id="A0A557QKE9"/>
<protein>
    <submittedName>
        <fullName evidence="1">Uncharacterized protein</fullName>
    </submittedName>
</protein>
<gene>
    <name evidence="1" type="ORF">FHP91_16560</name>
</gene>
<evidence type="ECO:0000313" key="1">
    <source>
        <dbReference type="EMBL" id="TVO53385.1"/>
    </source>
</evidence>
<evidence type="ECO:0000313" key="2">
    <source>
        <dbReference type="Proteomes" id="UP000319502"/>
    </source>
</evidence>
<reference evidence="1 2" key="1">
    <citation type="submission" date="2019-07" db="EMBL/GenBank/DDBJ databases">
        <title>The pathways for chlorine oxyanion respiration interact through the shared metabolite chlorate.</title>
        <authorList>
            <person name="Barnum T.P."/>
            <person name="Cheng Y."/>
            <person name="Hill K.A."/>
            <person name="Lucas L.N."/>
            <person name="Carlson H.K."/>
            <person name="Coates J.D."/>
        </authorList>
    </citation>
    <scope>NUCLEOTIDE SEQUENCE [LARGE SCALE GENOMIC DNA]</scope>
    <source>
        <strain evidence="1 2">SFB-3</strain>
    </source>
</reference>
<keyword evidence="2" id="KW-1185">Reference proteome</keyword>